<keyword evidence="7" id="KW-0539">Nucleus</keyword>
<comment type="subcellular location">
    <subcellularLocation>
        <location evidence="1">Nucleus</location>
    </subcellularLocation>
</comment>
<dbReference type="AlphaFoldDB" id="A0A836JMZ1"/>
<feature type="domain" description="C2H2-type" evidence="9">
    <location>
        <begin position="8"/>
        <end position="36"/>
    </location>
</feature>
<dbReference type="GO" id="GO:0010468">
    <property type="term" value="P:regulation of gene expression"/>
    <property type="evidence" value="ECO:0007669"/>
    <property type="project" value="TreeGrafter"/>
</dbReference>
<dbReference type="InterPro" id="IPR050331">
    <property type="entry name" value="Zinc_finger"/>
</dbReference>
<evidence type="ECO:0000256" key="1">
    <source>
        <dbReference type="ARBA" id="ARBA00004123"/>
    </source>
</evidence>
<dbReference type="GO" id="GO:0008270">
    <property type="term" value="F:zinc ion binding"/>
    <property type="evidence" value="ECO:0007669"/>
    <property type="project" value="UniProtKB-KW"/>
</dbReference>
<evidence type="ECO:0000259" key="9">
    <source>
        <dbReference type="PROSITE" id="PS50157"/>
    </source>
</evidence>
<feature type="non-terminal residue" evidence="10">
    <location>
        <position position="1"/>
    </location>
</feature>
<feature type="domain" description="C2H2-type" evidence="9">
    <location>
        <begin position="45"/>
        <end position="72"/>
    </location>
</feature>
<evidence type="ECO:0000256" key="5">
    <source>
        <dbReference type="ARBA" id="ARBA00022833"/>
    </source>
</evidence>
<evidence type="ECO:0000256" key="8">
    <source>
        <dbReference type="PROSITE-ProRule" id="PRU00042"/>
    </source>
</evidence>
<gene>
    <name evidence="10" type="primary">Zfp92</name>
    <name evidence="10" type="ORF">G6Z78_0008783</name>
</gene>
<dbReference type="PROSITE" id="PS00028">
    <property type="entry name" value="ZINC_FINGER_C2H2_1"/>
    <property type="match status" value="3"/>
</dbReference>
<evidence type="ECO:0000256" key="4">
    <source>
        <dbReference type="ARBA" id="ARBA00022771"/>
    </source>
</evidence>
<dbReference type="Pfam" id="PF00096">
    <property type="entry name" value="zf-C2H2"/>
    <property type="match status" value="3"/>
</dbReference>
<organism evidence="10 11">
    <name type="scientific">Pseudoatta argentina</name>
    <dbReference type="NCBI Taxonomy" id="621737"/>
    <lineage>
        <taxon>Eukaryota</taxon>
        <taxon>Metazoa</taxon>
        <taxon>Ecdysozoa</taxon>
        <taxon>Arthropoda</taxon>
        <taxon>Hexapoda</taxon>
        <taxon>Insecta</taxon>
        <taxon>Pterygota</taxon>
        <taxon>Neoptera</taxon>
        <taxon>Endopterygota</taxon>
        <taxon>Hymenoptera</taxon>
        <taxon>Apocrita</taxon>
        <taxon>Aculeata</taxon>
        <taxon>Formicoidea</taxon>
        <taxon>Formicidae</taxon>
        <taxon>Myrmicinae</taxon>
        <taxon>Pseudoatta</taxon>
    </lineage>
</organism>
<dbReference type="GO" id="GO:0003677">
    <property type="term" value="F:DNA binding"/>
    <property type="evidence" value="ECO:0007669"/>
    <property type="project" value="UniProtKB-KW"/>
</dbReference>
<keyword evidence="5" id="KW-0862">Zinc</keyword>
<proteinExistence type="predicted"/>
<evidence type="ECO:0000313" key="11">
    <source>
        <dbReference type="Proteomes" id="UP000668214"/>
    </source>
</evidence>
<dbReference type="FunFam" id="3.30.160.60:FF:000065">
    <property type="entry name" value="B-cell CLL/lymphoma 6, member B"/>
    <property type="match status" value="1"/>
</dbReference>
<evidence type="ECO:0000313" key="10">
    <source>
        <dbReference type="EMBL" id="KAG5325775.1"/>
    </source>
</evidence>
<dbReference type="EMBL" id="JAANIA010000244">
    <property type="protein sequence ID" value="KAG5325775.1"/>
    <property type="molecule type" value="Genomic_DNA"/>
</dbReference>
<reference evidence="10" key="1">
    <citation type="submission" date="2020-02" db="EMBL/GenBank/DDBJ databases">
        <title>Relaxed selection underlies rapid genomic changes in the transitions from sociality to social parasitism in ants.</title>
        <authorList>
            <person name="Bi X."/>
        </authorList>
    </citation>
    <scope>NUCLEOTIDE SEQUENCE</scope>
    <source>
        <strain evidence="10">BGI-DK2014c</strain>
        <tissue evidence="10">Whole body</tissue>
    </source>
</reference>
<dbReference type="PROSITE" id="PS50157">
    <property type="entry name" value="ZINC_FINGER_C2H2_2"/>
    <property type="match status" value="3"/>
</dbReference>
<dbReference type="Proteomes" id="UP000668214">
    <property type="component" value="Unassembled WGS sequence"/>
</dbReference>
<dbReference type="InterPro" id="IPR036236">
    <property type="entry name" value="Znf_C2H2_sf"/>
</dbReference>
<dbReference type="PANTHER" id="PTHR16515:SF49">
    <property type="entry name" value="GASTRULA ZINC FINGER PROTEIN XLCGF49.1-LIKE-RELATED"/>
    <property type="match status" value="1"/>
</dbReference>
<keyword evidence="3" id="KW-0677">Repeat</keyword>
<keyword evidence="11" id="KW-1185">Reference proteome</keyword>
<dbReference type="SUPFAM" id="SSF57667">
    <property type="entry name" value="beta-beta-alpha zinc fingers"/>
    <property type="match status" value="2"/>
</dbReference>
<name>A0A836JMZ1_9HYME</name>
<keyword evidence="6" id="KW-0238">DNA-binding</keyword>
<dbReference type="InterPro" id="IPR013087">
    <property type="entry name" value="Znf_C2H2_type"/>
</dbReference>
<feature type="domain" description="C2H2-type" evidence="9">
    <location>
        <begin position="73"/>
        <end position="103"/>
    </location>
</feature>
<comment type="caution">
    <text evidence="10">The sequence shown here is derived from an EMBL/GenBank/DDBJ whole genome shotgun (WGS) entry which is preliminary data.</text>
</comment>
<sequence length="157" mass="18424">MDNATKNYLCYYCGKQFTTSTNLTRHIKVMHTREREDKPYIPGKYKCNMCGKDFQSLGALYCHKKTKHTQKPYKCDQCPATFTHHKLLIQHIQETHTHPDEKPYVCEICNKRFRRRSDLTNTDLYIAMKNRISVGCVTRPTSKKIHLVVTLKLRVTG</sequence>
<dbReference type="Pfam" id="PF13912">
    <property type="entry name" value="zf-C2H2_6"/>
    <property type="match status" value="1"/>
</dbReference>
<evidence type="ECO:0000256" key="2">
    <source>
        <dbReference type="ARBA" id="ARBA00022723"/>
    </source>
</evidence>
<keyword evidence="4 8" id="KW-0863">Zinc-finger</keyword>
<evidence type="ECO:0000256" key="3">
    <source>
        <dbReference type="ARBA" id="ARBA00022737"/>
    </source>
</evidence>
<dbReference type="GO" id="GO:0005634">
    <property type="term" value="C:nucleus"/>
    <property type="evidence" value="ECO:0007669"/>
    <property type="project" value="UniProtKB-SubCell"/>
</dbReference>
<evidence type="ECO:0000256" key="7">
    <source>
        <dbReference type="ARBA" id="ARBA00023242"/>
    </source>
</evidence>
<dbReference type="SMART" id="SM00355">
    <property type="entry name" value="ZnF_C2H2"/>
    <property type="match status" value="3"/>
</dbReference>
<feature type="non-terminal residue" evidence="10">
    <location>
        <position position="157"/>
    </location>
</feature>
<keyword evidence="2" id="KW-0479">Metal-binding</keyword>
<evidence type="ECO:0000256" key="6">
    <source>
        <dbReference type="ARBA" id="ARBA00023125"/>
    </source>
</evidence>
<dbReference type="PANTHER" id="PTHR16515">
    <property type="entry name" value="PR DOMAIN ZINC FINGER PROTEIN"/>
    <property type="match status" value="1"/>
</dbReference>
<protein>
    <submittedName>
        <fullName evidence="10">ZFP92 protein</fullName>
    </submittedName>
</protein>
<accession>A0A836JMZ1</accession>
<dbReference type="Gene3D" id="3.30.160.60">
    <property type="entry name" value="Classic Zinc Finger"/>
    <property type="match status" value="4"/>
</dbReference>